<dbReference type="EMBL" id="JNBR01001828">
    <property type="protein sequence ID" value="OQR84996.1"/>
    <property type="molecule type" value="Genomic_DNA"/>
</dbReference>
<dbReference type="AlphaFoldDB" id="A0A1V9YH04"/>
<feature type="region of interest" description="Disordered" evidence="1">
    <location>
        <begin position="22"/>
        <end position="59"/>
    </location>
</feature>
<organism evidence="2 3">
    <name type="scientific">Achlya hypogyna</name>
    <name type="common">Oomycete</name>
    <name type="synonym">Protoachlya hypogyna</name>
    <dbReference type="NCBI Taxonomy" id="1202772"/>
    <lineage>
        <taxon>Eukaryota</taxon>
        <taxon>Sar</taxon>
        <taxon>Stramenopiles</taxon>
        <taxon>Oomycota</taxon>
        <taxon>Saprolegniomycetes</taxon>
        <taxon>Saprolegniales</taxon>
        <taxon>Achlyaceae</taxon>
        <taxon>Achlya</taxon>
    </lineage>
</organism>
<dbReference type="Proteomes" id="UP000243579">
    <property type="component" value="Unassembled WGS sequence"/>
</dbReference>
<reference evidence="2 3" key="1">
    <citation type="journal article" date="2014" name="Genome Biol. Evol.">
        <title>The secreted proteins of Achlya hypogyna and Thraustotheca clavata identify the ancestral oomycete secretome and reveal gene acquisitions by horizontal gene transfer.</title>
        <authorList>
            <person name="Misner I."/>
            <person name="Blouin N."/>
            <person name="Leonard G."/>
            <person name="Richards T.A."/>
            <person name="Lane C.E."/>
        </authorList>
    </citation>
    <scope>NUCLEOTIDE SEQUENCE [LARGE SCALE GENOMIC DNA]</scope>
    <source>
        <strain evidence="2 3">ATCC 48635</strain>
    </source>
</reference>
<gene>
    <name evidence="2" type="ORF">ACHHYP_12436</name>
</gene>
<evidence type="ECO:0000256" key="1">
    <source>
        <dbReference type="SAM" id="MobiDB-lite"/>
    </source>
</evidence>
<feature type="compositionally biased region" description="Low complexity" evidence="1">
    <location>
        <begin position="33"/>
        <end position="42"/>
    </location>
</feature>
<protein>
    <submittedName>
        <fullName evidence="2">Uncharacterized protein</fullName>
    </submittedName>
</protein>
<comment type="caution">
    <text evidence="2">The sequence shown here is derived from an EMBL/GenBank/DDBJ whole genome shotgun (WGS) entry which is preliminary data.</text>
</comment>
<evidence type="ECO:0000313" key="2">
    <source>
        <dbReference type="EMBL" id="OQR84996.1"/>
    </source>
</evidence>
<evidence type="ECO:0000313" key="3">
    <source>
        <dbReference type="Proteomes" id="UP000243579"/>
    </source>
</evidence>
<sequence>MTNKKFSFRSFFGLRRGDKAIKQASDEASMAETPGSTPSSTPRSALGADTFEEPRPKPVKEKVPVPVKIPISYYYSQTMYVGGKKVPFTRLHAKQNRRRLIIYERIYEDRAFCVNWRGD</sequence>
<name>A0A1V9YH04_ACHHY</name>
<keyword evidence="3" id="KW-1185">Reference proteome</keyword>
<accession>A0A1V9YH04</accession>
<proteinExistence type="predicted"/>